<reference evidence="2" key="1">
    <citation type="submission" date="2015-03" db="EMBL/GenBank/DDBJ databases">
        <authorList>
            <person name="Urmite Genomes"/>
        </authorList>
    </citation>
    <scope>NUCLEOTIDE SEQUENCE [LARGE SCALE GENOMIC DNA]</scope>
    <source>
        <strain evidence="2">CSUR P1344</strain>
    </source>
</reference>
<dbReference type="Proteomes" id="UP000199601">
    <property type="component" value="Unassembled WGS sequence"/>
</dbReference>
<keyword evidence="2" id="KW-1185">Reference proteome</keyword>
<dbReference type="EMBL" id="CTEC01000001">
    <property type="protein sequence ID" value="CQD03814.1"/>
    <property type="molecule type" value="Genomic_DNA"/>
</dbReference>
<evidence type="ECO:0000313" key="2">
    <source>
        <dbReference type="Proteomes" id="UP000199601"/>
    </source>
</evidence>
<dbReference type="RefSeq" id="WP_090418397.1">
    <property type="nucleotide sequence ID" value="NZ_CTEC01000001.1"/>
</dbReference>
<evidence type="ECO:0008006" key="3">
    <source>
        <dbReference type="Google" id="ProtNLM"/>
    </source>
</evidence>
<dbReference type="AlphaFoldDB" id="A0A0U1CX87"/>
<sequence>MAGFLMVAPTVTAQPGLTAQIVLFEPNSVGSFTYSVSQTDLTTDTTQAAALSGDPVVTNGTVTLTATTLIDGHDYAFEVTVTGADGMSARSAASTPITATT</sequence>
<protein>
    <recommendedName>
        <fullName evidence="3">Fibronectin type-III domain-containing protein</fullName>
    </recommendedName>
</protein>
<name>A0A0U1CX87_9MYCO</name>
<gene>
    <name evidence="1" type="ORF">BN000_00656</name>
</gene>
<proteinExistence type="predicted"/>
<accession>A0A0U1CX87</accession>
<organism evidence="1 2">
    <name type="scientific">Mycobacterium europaeum</name>
    <dbReference type="NCBI Taxonomy" id="761804"/>
    <lineage>
        <taxon>Bacteria</taxon>
        <taxon>Bacillati</taxon>
        <taxon>Actinomycetota</taxon>
        <taxon>Actinomycetes</taxon>
        <taxon>Mycobacteriales</taxon>
        <taxon>Mycobacteriaceae</taxon>
        <taxon>Mycobacterium</taxon>
        <taxon>Mycobacterium simiae complex</taxon>
    </lineage>
</organism>
<evidence type="ECO:0000313" key="1">
    <source>
        <dbReference type="EMBL" id="CQD03814.1"/>
    </source>
</evidence>